<dbReference type="PATRIC" id="fig|1470200.3.peg.2001"/>
<reference evidence="2 3" key="1">
    <citation type="submission" date="2014-11" db="EMBL/GenBank/DDBJ databases">
        <title>Genome of a novel goose pathogen.</title>
        <authorList>
            <person name="Hansen C.M."/>
            <person name="Hueffer K."/>
            <person name="Choi S.C."/>
        </authorList>
    </citation>
    <scope>NUCLEOTIDE SEQUENCE [LARGE SCALE GENOMIC DNA]</scope>
    <source>
        <strain evidence="2 3">KH1503</strain>
    </source>
</reference>
<dbReference type="OrthoDB" id="9780392at2"/>
<comment type="caution">
    <text evidence="2">The sequence shown here is derived from an EMBL/GenBank/DDBJ whole genome shotgun (WGS) entry which is preliminary data.</text>
</comment>
<keyword evidence="3" id="KW-1185">Reference proteome</keyword>
<gene>
    <name evidence="2" type="ORF">PL75_04265</name>
</gene>
<dbReference type="AlphaFoldDB" id="A0A0J0YSQ8"/>
<organism evidence="2 3">
    <name type="scientific">Neisseria arctica</name>
    <dbReference type="NCBI Taxonomy" id="1470200"/>
    <lineage>
        <taxon>Bacteria</taxon>
        <taxon>Pseudomonadati</taxon>
        <taxon>Pseudomonadota</taxon>
        <taxon>Betaproteobacteria</taxon>
        <taxon>Neisseriales</taxon>
        <taxon>Neisseriaceae</taxon>
        <taxon>Neisseria</taxon>
    </lineage>
</organism>
<accession>A0A0J0YSQ8</accession>
<dbReference type="Gene3D" id="1.20.120.520">
    <property type="entry name" value="nmb1532 protein domain like"/>
    <property type="match status" value="1"/>
</dbReference>
<evidence type="ECO:0000313" key="2">
    <source>
        <dbReference type="EMBL" id="KLT73127.1"/>
    </source>
</evidence>
<protein>
    <submittedName>
        <fullName evidence="2">Cation-binding protein</fullName>
    </submittedName>
</protein>
<proteinExistence type="predicted"/>
<dbReference type="STRING" id="1470200.PL75_04265"/>
<dbReference type="Pfam" id="PF01814">
    <property type="entry name" value="Hemerythrin"/>
    <property type="match status" value="1"/>
</dbReference>
<sequence length="173" mass="20085">MIQITPAGQTSTTFAEPVEMLYACHEKVRRFCNDINLLPQHIAEKGYDAVAVQAVRQIIRYFTQAAPLHHQDEEEDFFPLLVQYAPQTQNDINLLLQQHESLHLNWLALTAEFEKLTGDTPYLPNEEILRRFTRAYKQHLALEEPLFELGKKFIPVEQLTIIGEKMAARRRQA</sequence>
<name>A0A0J0YSQ8_9NEIS</name>
<dbReference type="InterPro" id="IPR012312">
    <property type="entry name" value="Hemerythrin-like"/>
</dbReference>
<dbReference type="CDD" id="cd12108">
    <property type="entry name" value="Hr-like"/>
    <property type="match status" value="1"/>
</dbReference>
<evidence type="ECO:0000313" key="3">
    <source>
        <dbReference type="Proteomes" id="UP000036027"/>
    </source>
</evidence>
<evidence type="ECO:0000259" key="1">
    <source>
        <dbReference type="Pfam" id="PF01814"/>
    </source>
</evidence>
<dbReference type="Proteomes" id="UP000036027">
    <property type="component" value="Unassembled WGS sequence"/>
</dbReference>
<dbReference type="EMBL" id="JTDO01000005">
    <property type="protein sequence ID" value="KLT73127.1"/>
    <property type="molecule type" value="Genomic_DNA"/>
</dbReference>
<feature type="domain" description="Hemerythrin-like" evidence="1">
    <location>
        <begin position="17"/>
        <end position="144"/>
    </location>
</feature>